<organism evidence="2 3">
    <name type="scientific">Phormidium yuhuli AB48</name>
    <dbReference type="NCBI Taxonomy" id="2940671"/>
    <lineage>
        <taxon>Bacteria</taxon>
        <taxon>Bacillati</taxon>
        <taxon>Cyanobacteriota</taxon>
        <taxon>Cyanophyceae</taxon>
        <taxon>Oscillatoriophycideae</taxon>
        <taxon>Oscillatoriales</taxon>
        <taxon>Oscillatoriaceae</taxon>
        <taxon>Phormidium</taxon>
        <taxon>Phormidium yuhuli</taxon>
    </lineage>
</organism>
<name>A0ABY5AWH6_9CYAN</name>
<dbReference type="Proteomes" id="UP001056708">
    <property type="component" value="Chromosome"/>
</dbReference>
<protein>
    <submittedName>
        <fullName evidence="2">PIN domain-containing protein</fullName>
    </submittedName>
</protein>
<evidence type="ECO:0000313" key="3">
    <source>
        <dbReference type="Proteomes" id="UP001056708"/>
    </source>
</evidence>
<dbReference type="InterPro" id="IPR029060">
    <property type="entry name" value="PIN-like_dom_sf"/>
</dbReference>
<evidence type="ECO:0000259" key="1">
    <source>
        <dbReference type="Pfam" id="PF01850"/>
    </source>
</evidence>
<dbReference type="RefSeq" id="WP_252664798.1">
    <property type="nucleotide sequence ID" value="NZ_CP098611.1"/>
</dbReference>
<dbReference type="InterPro" id="IPR039018">
    <property type="entry name" value="VapC20-like"/>
</dbReference>
<dbReference type="Gene3D" id="3.40.50.1010">
    <property type="entry name" value="5'-nuclease"/>
    <property type="match status" value="1"/>
</dbReference>
<gene>
    <name evidence="2" type="ORF">NEA10_08005</name>
</gene>
<reference evidence="2" key="1">
    <citation type="submission" date="2022-06" db="EMBL/GenBank/DDBJ databases">
        <title>Genome sequence of Phormidium yuhuli AB48 isolated from an industrial photobioreactor environment.</title>
        <authorList>
            <person name="Qiu Y."/>
            <person name="Noonan A.J.C."/>
            <person name="Dofher K."/>
            <person name="Koch M."/>
            <person name="Kieft B."/>
            <person name="Lin X."/>
            <person name="Ziels R.M."/>
            <person name="Hallam S.J."/>
        </authorList>
    </citation>
    <scope>NUCLEOTIDE SEQUENCE</scope>
    <source>
        <strain evidence="2">AB48</strain>
    </source>
</reference>
<dbReference type="SUPFAM" id="SSF88723">
    <property type="entry name" value="PIN domain-like"/>
    <property type="match status" value="1"/>
</dbReference>
<dbReference type="Pfam" id="PF01850">
    <property type="entry name" value="PIN"/>
    <property type="match status" value="1"/>
</dbReference>
<accession>A0ABY5AWH6</accession>
<sequence length="139" mass="15593">MEKIGAIADTGFVVALLNRKDRQHVAVATIYQQHPTIALPQPALTEIAYLLGRDAGIPTVVQFLRSLDNSRFQVISLTLPDTQRVAQIIETYQDSQIDFVDACVMAIAERLNLQTVLTLDRRDFSIFRPQHCSAFNLLP</sequence>
<dbReference type="InterPro" id="IPR002716">
    <property type="entry name" value="PIN_dom"/>
</dbReference>
<keyword evidence="3" id="KW-1185">Reference proteome</keyword>
<feature type="domain" description="PIN" evidence="1">
    <location>
        <begin position="8"/>
        <end position="124"/>
    </location>
</feature>
<dbReference type="PANTHER" id="PTHR42188:SF1">
    <property type="entry name" value="23S RRNA-SPECIFIC ENDONUCLEASE VAPC20"/>
    <property type="match status" value="1"/>
</dbReference>
<proteinExistence type="predicted"/>
<dbReference type="EMBL" id="CP098611">
    <property type="protein sequence ID" value="USR92651.1"/>
    <property type="molecule type" value="Genomic_DNA"/>
</dbReference>
<evidence type="ECO:0000313" key="2">
    <source>
        <dbReference type="EMBL" id="USR92651.1"/>
    </source>
</evidence>
<dbReference type="PANTHER" id="PTHR42188">
    <property type="entry name" value="23S RRNA-SPECIFIC ENDONUCLEASE VAPC20"/>
    <property type="match status" value="1"/>
</dbReference>